<evidence type="ECO:0000313" key="3">
    <source>
        <dbReference type="Proteomes" id="UP000291572"/>
    </source>
</evidence>
<dbReference type="Proteomes" id="UP000291572">
    <property type="component" value="Unassembled WGS sequence"/>
</dbReference>
<sequence>MDPTMMLIALVAAHALADYPLQGDFLSKAKNRTAPIPGVPWQQALGAHVVIHGAAVAFITGIWWLFFAEALIHWLTDDAKCRGKLTFNQDQAIHLACKFAWLVIALQHKGAGQ</sequence>
<evidence type="ECO:0000256" key="1">
    <source>
        <dbReference type="SAM" id="Phobius"/>
    </source>
</evidence>
<keyword evidence="1" id="KW-0812">Transmembrane</keyword>
<dbReference type="OrthoDB" id="8536716at2"/>
<name>A0A8G1ZDQ9_9SPHN</name>
<evidence type="ECO:0000313" key="2">
    <source>
        <dbReference type="EMBL" id="RYM08004.1"/>
    </source>
</evidence>
<keyword evidence="1" id="KW-1133">Transmembrane helix</keyword>
<dbReference type="AlphaFoldDB" id="A0A8G1ZDQ9"/>
<gene>
    <name evidence="2" type="ORF">EWH12_17875</name>
</gene>
<protein>
    <submittedName>
        <fullName evidence="2">DUF3307 domain-containing protein</fullName>
    </submittedName>
</protein>
<dbReference type="RefSeq" id="WP_129927399.1">
    <property type="nucleotide sequence ID" value="NZ_SEOO01000038.1"/>
</dbReference>
<reference evidence="2 3" key="1">
    <citation type="submission" date="2019-02" db="EMBL/GenBank/DDBJ databases">
        <authorList>
            <person name="Feng G."/>
        </authorList>
    </citation>
    <scope>NUCLEOTIDE SEQUENCE [LARGE SCALE GENOMIC DNA]</scope>
    <source>
        <strain evidence="2 3">CCTCC AB 2011146</strain>
    </source>
</reference>
<accession>A0A8G1ZDQ9</accession>
<proteinExistence type="predicted"/>
<feature type="transmembrane region" description="Helical" evidence="1">
    <location>
        <begin position="47"/>
        <end position="67"/>
    </location>
</feature>
<keyword evidence="1" id="KW-0472">Membrane</keyword>
<organism evidence="2 3">
    <name type="scientific">Sphingobium cupriresistens</name>
    <dbReference type="NCBI Taxonomy" id="1132417"/>
    <lineage>
        <taxon>Bacteria</taxon>
        <taxon>Pseudomonadati</taxon>
        <taxon>Pseudomonadota</taxon>
        <taxon>Alphaproteobacteria</taxon>
        <taxon>Sphingomonadales</taxon>
        <taxon>Sphingomonadaceae</taxon>
        <taxon>Sphingobium</taxon>
    </lineage>
</organism>
<dbReference type="EMBL" id="SEOO01000038">
    <property type="protein sequence ID" value="RYM08004.1"/>
    <property type="molecule type" value="Genomic_DNA"/>
</dbReference>
<dbReference type="InterPro" id="IPR021737">
    <property type="entry name" value="Phage_phiKZ_Orf197"/>
</dbReference>
<dbReference type="Pfam" id="PF11750">
    <property type="entry name" value="DUF3307"/>
    <property type="match status" value="1"/>
</dbReference>
<comment type="caution">
    <text evidence="2">The sequence shown here is derived from an EMBL/GenBank/DDBJ whole genome shotgun (WGS) entry which is preliminary data.</text>
</comment>